<evidence type="ECO:0000313" key="7">
    <source>
        <dbReference type="Proteomes" id="UP000199668"/>
    </source>
</evidence>
<protein>
    <recommendedName>
        <fullName evidence="4">5-methylthioadenosine/S-adenosylhomocysteine deaminase</fullName>
        <shortName evidence="4">MTA/SAH deaminase</shortName>
        <ecNumber evidence="4">3.5.4.28</ecNumber>
        <ecNumber evidence="4">3.5.4.31</ecNumber>
    </recommendedName>
</protein>
<dbReference type="AlphaFoldDB" id="A0A1I4JZ18"/>
<proteinExistence type="inferred from homology"/>
<dbReference type="RefSeq" id="WP_090925895.1">
    <property type="nucleotide sequence ID" value="NZ_FOTY01000004.1"/>
</dbReference>
<keyword evidence="2 4" id="KW-0378">Hydrolase</keyword>
<name>A0A1I4JZ18_9BACI</name>
<organism evidence="6 7">
    <name type="scientific">Salibacterium qingdaonense</name>
    <dbReference type="NCBI Taxonomy" id="266892"/>
    <lineage>
        <taxon>Bacteria</taxon>
        <taxon>Bacillati</taxon>
        <taxon>Bacillota</taxon>
        <taxon>Bacilli</taxon>
        <taxon>Bacillales</taxon>
        <taxon>Bacillaceae</taxon>
    </lineage>
</organism>
<evidence type="ECO:0000256" key="1">
    <source>
        <dbReference type="ARBA" id="ARBA00022723"/>
    </source>
</evidence>
<dbReference type="EC" id="3.5.4.28" evidence="4"/>
<dbReference type="EC" id="3.5.4.31" evidence="4"/>
<comment type="catalytic activity">
    <reaction evidence="4">
        <text>S-methyl-5'-thioadenosine + H2O + H(+) = S-methyl-5'-thioinosine + NH4(+)</text>
        <dbReference type="Rhea" id="RHEA:25025"/>
        <dbReference type="ChEBI" id="CHEBI:15377"/>
        <dbReference type="ChEBI" id="CHEBI:15378"/>
        <dbReference type="ChEBI" id="CHEBI:17509"/>
        <dbReference type="ChEBI" id="CHEBI:28938"/>
        <dbReference type="ChEBI" id="CHEBI:48595"/>
        <dbReference type="EC" id="3.5.4.31"/>
    </reaction>
</comment>
<dbReference type="InterPro" id="IPR050287">
    <property type="entry name" value="MTA/SAH_deaminase"/>
</dbReference>
<keyword evidence="1 4" id="KW-0479">Metal-binding</keyword>
<feature type="binding site" evidence="4">
    <location>
        <position position="304"/>
    </location>
    <ligand>
        <name>substrate</name>
    </ligand>
</feature>
<dbReference type="STRING" id="266892.SAMN04488054_10410"/>
<dbReference type="GO" id="GO:0090614">
    <property type="term" value="F:5'-methylthioadenosine deaminase activity"/>
    <property type="evidence" value="ECO:0007669"/>
    <property type="project" value="UniProtKB-UniRule"/>
</dbReference>
<dbReference type="InterPro" id="IPR006680">
    <property type="entry name" value="Amidohydro-rel"/>
</dbReference>
<feature type="domain" description="Amidohydrolase-related" evidence="5">
    <location>
        <begin position="58"/>
        <end position="406"/>
    </location>
</feature>
<dbReference type="SUPFAM" id="SSF51338">
    <property type="entry name" value="Composite domain of metallo-dependent hydrolases"/>
    <property type="match status" value="1"/>
</dbReference>
<comment type="function">
    <text evidence="4">Catalyzes the deamination of 5-methylthioadenosine and S-adenosyl-L-homocysteine into 5-methylthioinosine and S-inosyl-L-homocysteine, respectively. Is also able to deaminate adenosine.</text>
</comment>
<comment type="cofactor">
    <cofactor evidence="4">
        <name>Zn(2+)</name>
        <dbReference type="ChEBI" id="CHEBI:29105"/>
    </cofactor>
    <text evidence="4">Binds 1 zinc ion per subunit.</text>
</comment>
<keyword evidence="3 4" id="KW-0862">Zinc</keyword>
<comment type="catalytic activity">
    <reaction evidence="4">
        <text>S-adenosyl-L-homocysteine + H2O + H(+) = S-inosyl-L-homocysteine + NH4(+)</text>
        <dbReference type="Rhea" id="RHEA:20716"/>
        <dbReference type="ChEBI" id="CHEBI:15377"/>
        <dbReference type="ChEBI" id="CHEBI:15378"/>
        <dbReference type="ChEBI" id="CHEBI:28938"/>
        <dbReference type="ChEBI" id="CHEBI:57856"/>
        <dbReference type="ChEBI" id="CHEBI:57985"/>
        <dbReference type="EC" id="3.5.4.28"/>
    </reaction>
</comment>
<keyword evidence="7" id="KW-1185">Reference proteome</keyword>
<feature type="binding site" evidence="4">
    <location>
        <position position="216"/>
    </location>
    <ligand>
        <name>Zn(2+)</name>
        <dbReference type="ChEBI" id="CHEBI:29105"/>
    </ligand>
</feature>
<dbReference type="InterPro" id="IPR011059">
    <property type="entry name" value="Metal-dep_hydrolase_composite"/>
</dbReference>
<dbReference type="PANTHER" id="PTHR43794:SF11">
    <property type="entry name" value="AMIDOHYDROLASE-RELATED DOMAIN-CONTAINING PROTEIN"/>
    <property type="match status" value="1"/>
</dbReference>
<feature type="binding site" evidence="4">
    <location>
        <position position="219"/>
    </location>
    <ligand>
        <name>substrate</name>
    </ligand>
</feature>
<dbReference type="GO" id="GO:0050270">
    <property type="term" value="F:S-adenosylhomocysteine deaminase activity"/>
    <property type="evidence" value="ECO:0007669"/>
    <property type="project" value="UniProtKB-UniRule"/>
</dbReference>
<dbReference type="Gene3D" id="3.20.20.140">
    <property type="entry name" value="Metal-dependent hydrolases"/>
    <property type="match status" value="1"/>
</dbReference>
<evidence type="ECO:0000259" key="5">
    <source>
        <dbReference type="Pfam" id="PF01979"/>
    </source>
</evidence>
<dbReference type="Gene3D" id="2.30.40.10">
    <property type="entry name" value="Urease, subunit C, domain 1"/>
    <property type="match status" value="1"/>
</dbReference>
<dbReference type="Proteomes" id="UP000199668">
    <property type="component" value="Unassembled WGS sequence"/>
</dbReference>
<sequence>MQHFIIEHIHLLPDGNRESVKKNCYMEVRDGIITELEAMPVPNDKPYSIPRIEGRGRWVLPGMYNTHMHTPMTLLRGTADDVPLKHWLEKEIWPREAKLNRSMVQAGTDLALAEMIRSGTVAFLDMYHLHMDLVFERTHDSGMKAVLSRGMIGFGDRAAWPAKLNEAVELALSWNEEGQGRIKGMLFPHAPYTCPPEFMTQITAAARENNLMIGTHAAETAGEVQDYKERYGRTPAVHLDELGFYEQQAVLTHAVHVSEEETTLLKKKGAVISHNPMSNAKLGSGTAPVGRFLEAGIPVTLGTDSSASNNNLDMFQEMRMAALLQKGVQMDPGAVRAEDIFRMASFNGAKLLGVDKDGLLQPGGPADFIMLDGDQPHLQPDNRMASHVVYAASGQDVTDVFVDGKRLMKDRELITIDEERVLYNARYWHEKLEQR</sequence>
<dbReference type="InterPro" id="IPR023512">
    <property type="entry name" value="Deaminase_MtaD/DadD"/>
</dbReference>
<evidence type="ECO:0000256" key="2">
    <source>
        <dbReference type="ARBA" id="ARBA00022801"/>
    </source>
</evidence>
<reference evidence="6 7" key="1">
    <citation type="submission" date="2016-10" db="EMBL/GenBank/DDBJ databases">
        <authorList>
            <person name="de Groot N.N."/>
        </authorList>
    </citation>
    <scope>NUCLEOTIDE SEQUENCE [LARGE SCALE GENOMIC DNA]</scope>
    <source>
        <strain evidence="6 7">CGMCC 1.6134</strain>
    </source>
</reference>
<dbReference type="PANTHER" id="PTHR43794">
    <property type="entry name" value="AMINOHYDROLASE SSNA-RELATED"/>
    <property type="match status" value="1"/>
</dbReference>
<dbReference type="InterPro" id="IPR032466">
    <property type="entry name" value="Metal_Hydrolase"/>
</dbReference>
<feature type="binding site" evidence="4">
    <location>
        <position position="69"/>
    </location>
    <ligand>
        <name>Zn(2+)</name>
        <dbReference type="ChEBI" id="CHEBI:29105"/>
    </ligand>
</feature>
<dbReference type="HAMAP" id="MF_01281">
    <property type="entry name" value="MTA_SAH_deamin"/>
    <property type="match status" value="1"/>
</dbReference>
<accession>A0A1I4JZ18</accession>
<feature type="binding site" evidence="4">
    <location>
        <position position="67"/>
    </location>
    <ligand>
        <name>Zn(2+)</name>
        <dbReference type="ChEBI" id="CHEBI:29105"/>
    </ligand>
</feature>
<evidence type="ECO:0000256" key="3">
    <source>
        <dbReference type="ARBA" id="ARBA00022833"/>
    </source>
</evidence>
<evidence type="ECO:0000256" key="4">
    <source>
        <dbReference type="HAMAP-Rule" id="MF_01281"/>
    </source>
</evidence>
<dbReference type="EMBL" id="FOTY01000004">
    <property type="protein sequence ID" value="SFL71591.1"/>
    <property type="molecule type" value="Genomic_DNA"/>
</dbReference>
<dbReference type="Pfam" id="PF01979">
    <property type="entry name" value="Amidohydro_1"/>
    <property type="match status" value="1"/>
</dbReference>
<feature type="binding site" evidence="4">
    <location>
        <position position="149"/>
    </location>
    <ligand>
        <name>substrate</name>
    </ligand>
</feature>
<evidence type="ECO:0000313" key="6">
    <source>
        <dbReference type="EMBL" id="SFL71591.1"/>
    </source>
</evidence>
<comment type="caution">
    <text evidence="4">Lacks conserved residue(s) required for the propagation of feature annotation.</text>
</comment>
<feature type="binding site" evidence="4">
    <location>
        <position position="96"/>
    </location>
    <ligand>
        <name>substrate</name>
    </ligand>
</feature>
<dbReference type="GO" id="GO:0046872">
    <property type="term" value="F:metal ion binding"/>
    <property type="evidence" value="ECO:0007669"/>
    <property type="project" value="UniProtKB-KW"/>
</dbReference>
<dbReference type="OrthoDB" id="9807210at2"/>
<feature type="binding site" evidence="4">
    <location>
        <position position="304"/>
    </location>
    <ligand>
        <name>Zn(2+)</name>
        <dbReference type="ChEBI" id="CHEBI:29105"/>
    </ligand>
</feature>
<dbReference type="SUPFAM" id="SSF51556">
    <property type="entry name" value="Metallo-dependent hydrolases"/>
    <property type="match status" value="1"/>
</dbReference>
<comment type="similarity">
    <text evidence="4">Belongs to the metallo-dependent hydrolases superfamily. MTA/SAH deaminase family.</text>
</comment>
<dbReference type="FunFam" id="3.20.20.140:FF:000014">
    <property type="entry name" value="5-methylthioadenosine/S-adenosylhomocysteine deaminase"/>
    <property type="match status" value="1"/>
</dbReference>
<gene>
    <name evidence="4" type="primary">mtaD</name>
    <name evidence="6" type="ORF">SAMN04488054_10410</name>
</gene>
<feature type="binding site" evidence="4">
    <location>
        <position position="189"/>
    </location>
    <ligand>
        <name>substrate</name>
    </ligand>
</feature>
<dbReference type="CDD" id="cd01298">
    <property type="entry name" value="ATZ_TRZ_like"/>
    <property type="match status" value="1"/>
</dbReference>